<accession>A0ABT9QNV6</accession>
<evidence type="ECO:0000313" key="3">
    <source>
        <dbReference type="Proteomes" id="UP001225356"/>
    </source>
</evidence>
<evidence type="ECO:0000313" key="2">
    <source>
        <dbReference type="EMBL" id="MDP9848046.1"/>
    </source>
</evidence>
<dbReference type="EMBL" id="JAUSQU010000001">
    <property type="protein sequence ID" value="MDP9848046.1"/>
    <property type="molecule type" value="Genomic_DNA"/>
</dbReference>
<organism evidence="2 3">
    <name type="scientific">Streptosporangium lutulentum</name>
    <dbReference type="NCBI Taxonomy" id="1461250"/>
    <lineage>
        <taxon>Bacteria</taxon>
        <taxon>Bacillati</taxon>
        <taxon>Actinomycetota</taxon>
        <taxon>Actinomycetes</taxon>
        <taxon>Streptosporangiales</taxon>
        <taxon>Streptosporangiaceae</taxon>
        <taxon>Streptosporangium</taxon>
    </lineage>
</organism>
<dbReference type="RefSeq" id="WP_307565084.1">
    <property type="nucleotide sequence ID" value="NZ_JAUSQU010000001.1"/>
</dbReference>
<evidence type="ECO:0000256" key="1">
    <source>
        <dbReference type="SAM" id="MobiDB-lite"/>
    </source>
</evidence>
<reference evidence="2 3" key="1">
    <citation type="submission" date="2023-07" db="EMBL/GenBank/DDBJ databases">
        <title>Sequencing the genomes of 1000 actinobacteria strains.</title>
        <authorList>
            <person name="Klenk H.-P."/>
        </authorList>
    </citation>
    <scope>NUCLEOTIDE SEQUENCE [LARGE SCALE GENOMIC DNA]</scope>
    <source>
        <strain evidence="2 3">DSM 46740</strain>
    </source>
</reference>
<name>A0ABT9QNV6_9ACTN</name>
<keyword evidence="3" id="KW-1185">Reference proteome</keyword>
<comment type="caution">
    <text evidence="2">The sequence shown here is derived from an EMBL/GenBank/DDBJ whole genome shotgun (WGS) entry which is preliminary data.</text>
</comment>
<feature type="region of interest" description="Disordered" evidence="1">
    <location>
        <begin position="1"/>
        <end position="46"/>
    </location>
</feature>
<dbReference type="Proteomes" id="UP001225356">
    <property type="component" value="Unassembled WGS sequence"/>
</dbReference>
<gene>
    <name evidence="2" type="ORF">J2853_007257</name>
</gene>
<feature type="compositionally biased region" description="Low complexity" evidence="1">
    <location>
        <begin position="1"/>
        <end position="33"/>
    </location>
</feature>
<proteinExistence type="predicted"/>
<sequence>MTPTTLARDAAGAAGAADTASTTDGITTTESATPHATSPPTRRPRT</sequence>
<protein>
    <submittedName>
        <fullName evidence="2">Uncharacterized protein</fullName>
    </submittedName>
</protein>